<dbReference type="InterPro" id="IPR002591">
    <property type="entry name" value="Phosphodiest/P_Trfase"/>
</dbReference>
<feature type="transmembrane region" description="Helical" evidence="12">
    <location>
        <begin position="832"/>
        <end position="853"/>
    </location>
</feature>
<keyword evidence="6 12" id="KW-0812">Transmembrane</keyword>
<protein>
    <submittedName>
        <fullName evidence="14">GPI ethanolamine phosphate transferase 3</fullName>
    </submittedName>
</protein>
<evidence type="ECO:0000256" key="7">
    <source>
        <dbReference type="ARBA" id="ARBA00022824"/>
    </source>
</evidence>
<feature type="transmembrane region" description="Helical" evidence="12">
    <location>
        <begin position="7"/>
        <end position="31"/>
    </location>
</feature>
<proteinExistence type="inferred from homology"/>
<feature type="transmembrane region" description="Helical" evidence="12">
    <location>
        <begin position="616"/>
        <end position="636"/>
    </location>
</feature>
<dbReference type="InterPro" id="IPR017850">
    <property type="entry name" value="Alkaline_phosphatase_core_sf"/>
</dbReference>
<dbReference type="CDD" id="cd16023">
    <property type="entry name" value="GPI_EPT_3"/>
    <property type="match status" value="1"/>
</dbReference>
<keyword evidence="4" id="KW-0337">GPI-anchor biosynthesis</keyword>
<feature type="transmembrane region" description="Helical" evidence="12">
    <location>
        <begin position="573"/>
        <end position="590"/>
    </location>
</feature>
<dbReference type="AlphaFoldDB" id="A0AAJ7NFS2"/>
<feature type="transmembrane region" description="Helical" evidence="12">
    <location>
        <begin position="548"/>
        <end position="567"/>
    </location>
</feature>
<keyword evidence="10" id="KW-0325">Glycoprotein</keyword>
<evidence type="ECO:0000256" key="3">
    <source>
        <dbReference type="ARBA" id="ARBA00008695"/>
    </source>
</evidence>
<evidence type="ECO:0000256" key="2">
    <source>
        <dbReference type="ARBA" id="ARBA00004687"/>
    </source>
</evidence>
<comment type="subcellular location">
    <subcellularLocation>
        <location evidence="1">Endoplasmic reticulum membrane</location>
        <topology evidence="1">Multi-pass membrane protein</topology>
    </subcellularLocation>
</comment>
<organism evidence="13 14">
    <name type="scientific">Ceratina calcarata</name>
    <dbReference type="NCBI Taxonomy" id="156304"/>
    <lineage>
        <taxon>Eukaryota</taxon>
        <taxon>Metazoa</taxon>
        <taxon>Ecdysozoa</taxon>
        <taxon>Arthropoda</taxon>
        <taxon>Hexapoda</taxon>
        <taxon>Insecta</taxon>
        <taxon>Pterygota</taxon>
        <taxon>Neoptera</taxon>
        <taxon>Endopterygota</taxon>
        <taxon>Hymenoptera</taxon>
        <taxon>Apocrita</taxon>
        <taxon>Aculeata</taxon>
        <taxon>Apoidea</taxon>
        <taxon>Anthophila</taxon>
        <taxon>Apidae</taxon>
        <taxon>Ceratina</taxon>
        <taxon>Zadontomerus</taxon>
    </lineage>
</organism>
<sequence length="1057" mass="119918">MSKLWNYLIFQGWMSYLMTVGLLIFTSGFLLNRVARPERAGCKYCTGPDCDFEQLLKNPDLAARSCLERKTRVVLLVVDALKYDFARWYNDTGSTSSYYRNKLVTIHELLQNRPANSRLYKFIADPPTTTMQRLKGLTTGSLPTFIDIGSNFASESIDEDNIVDQNTAGGIVFMGDDTWTNLFPGKFKRQFPSPSFNVWDLDTVDKDVRYRIFFEMKKKDWSLLIAHVLGVDHCGHKHGANHPEMTRKLNDTDALIREIVESLEENTVLFVVGDHGMTDSGDHGGDSSHEVEAAMFVYSTVPLVNYDSLEDTVNQIDLVPTLSSILRTPIPFSNLGSVVLGSLPSITKSGRIEDNLWYLAFSVWRNIAQTKKYIDVYSTDSYLFSNEQLENVENMYNRLSKQIRTVRTVEEFESFIKNSKNYFKLLKDTCTEVWVQFDSSLMSQGLLLMFCTLFFFYLFITGIPEDRMSKIFQSSFLQCSVVVNFVTVLIVLLCFSFGFLEEVKNNVFLATGAESVTLLVSLIGIHWDAISMRWYVGWYYKKIKKLSYVSRVILLLTICSLFSNSYIVEESSVLSFLLVTIISLLMYNLMKENTNESSERKTKPFLKPQAKSNLKMIVLIAGLVACVSIRLSHYFWRCREEQQRECSTFVIGKVGSIMSDNLERIFLAITLIVLALYITVVRLWLQNCGNLSGFSPSVLIGQYCPVVIGVCMGCYWVLQKLPKFVKMKFALSWQVSTLPNIIYALSVLAILVLYYRPLNVFLLPKKKESINAYQDENVVPRLFEKIKKSIYRKNVEVDDTPIVYGLGTAYSAAFISLSVFLMLLYSLLLGDVLSPSTFLMFLSCASVLGLSAVERYKNANSISELVEVSTPVLLCWFLTAEYFFYGTGHQPTFPTIHWDAAFVGTGGHFYGSLIPAILIGINTFGSHIILGSTLPLLVIAPFTFYLVFPKLAKVKFADDDMKRGELLLFQKNSVFHAAVFSVAGKYTLLHAIRTFGSMLTATIHCRHLMVWKIFAPKLIFEGLGLLVTLGSVLASFYMVFRIDQQMEHLITKVTKGR</sequence>
<feature type="transmembrane region" description="Helical" evidence="12">
    <location>
        <begin position="481"/>
        <end position="500"/>
    </location>
</feature>
<dbReference type="SUPFAM" id="SSF53649">
    <property type="entry name" value="Alkaline phosphatase-like"/>
    <property type="match status" value="1"/>
</dbReference>
<feature type="transmembrane region" description="Helical" evidence="12">
    <location>
        <begin position="697"/>
        <end position="718"/>
    </location>
</feature>
<keyword evidence="13" id="KW-1185">Reference proteome</keyword>
<dbReference type="CTD" id="37118"/>
<dbReference type="RefSeq" id="XP_017893135.1">
    <property type="nucleotide sequence ID" value="XM_018037646.2"/>
</dbReference>
<evidence type="ECO:0000256" key="10">
    <source>
        <dbReference type="ARBA" id="ARBA00023180"/>
    </source>
</evidence>
<evidence type="ECO:0000256" key="9">
    <source>
        <dbReference type="ARBA" id="ARBA00023136"/>
    </source>
</evidence>
<dbReference type="Proteomes" id="UP000694925">
    <property type="component" value="Unplaced"/>
</dbReference>
<dbReference type="Gene3D" id="3.40.720.10">
    <property type="entry name" value="Alkaline Phosphatase, subunit A"/>
    <property type="match status" value="1"/>
</dbReference>
<evidence type="ECO:0000313" key="14">
    <source>
        <dbReference type="RefSeq" id="XP_017893135.1"/>
    </source>
</evidence>
<dbReference type="GeneID" id="108632825"/>
<evidence type="ECO:0000256" key="4">
    <source>
        <dbReference type="ARBA" id="ARBA00022502"/>
    </source>
</evidence>
<name>A0AAJ7NFS2_9HYME</name>
<feature type="transmembrane region" description="Helical" evidence="12">
    <location>
        <begin position="441"/>
        <end position="460"/>
    </location>
</feature>
<dbReference type="GO" id="GO:0005789">
    <property type="term" value="C:endoplasmic reticulum membrane"/>
    <property type="evidence" value="ECO:0007669"/>
    <property type="project" value="UniProtKB-SubCell"/>
</dbReference>
<evidence type="ECO:0000256" key="5">
    <source>
        <dbReference type="ARBA" id="ARBA00022679"/>
    </source>
</evidence>
<evidence type="ECO:0000256" key="12">
    <source>
        <dbReference type="SAM" id="Phobius"/>
    </source>
</evidence>
<feature type="transmembrane region" description="Helical" evidence="12">
    <location>
        <begin position="506"/>
        <end position="527"/>
    </location>
</feature>
<dbReference type="KEGG" id="ccal:108632825"/>
<evidence type="ECO:0000313" key="13">
    <source>
        <dbReference type="Proteomes" id="UP000694925"/>
    </source>
</evidence>
<dbReference type="PANTHER" id="PTHR23071">
    <property type="entry name" value="PHOSPHATIDYLINOSITOL GLYCAN"/>
    <property type="match status" value="1"/>
</dbReference>
<comment type="pathway">
    <text evidence="2">Glycolipid biosynthesis; glycosylphosphatidylinositol-anchor biosynthesis.</text>
</comment>
<evidence type="ECO:0000256" key="6">
    <source>
        <dbReference type="ARBA" id="ARBA00022692"/>
    </source>
</evidence>
<dbReference type="InterPro" id="IPR037675">
    <property type="entry name" value="PIG-O_N"/>
</dbReference>
<dbReference type="InterPro" id="IPR039524">
    <property type="entry name" value="PIGO/GPI13"/>
</dbReference>
<dbReference type="Pfam" id="PF01663">
    <property type="entry name" value="Phosphodiest"/>
    <property type="match status" value="1"/>
</dbReference>
<feature type="transmembrane region" description="Helical" evidence="12">
    <location>
        <begin position="1018"/>
        <end position="1040"/>
    </location>
</feature>
<keyword evidence="11" id="KW-0175">Coiled coil</keyword>
<feature type="transmembrane region" description="Helical" evidence="12">
    <location>
        <begin position="738"/>
        <end position="755"/>
    </location>
</feature>
<keyword evidence="7" id="KW-0256">Endoplasmic reticulum</keyword>
<feature type="transmembrane region" description="Helical" evidence="12">
    <location>
        <begin position="665"/>
        <end position="685"/>
    </location>
</feature>
<feature type="transmembrane region" description="Helical" evidence="12">
    <location>
        <begin position="928"/>
        <end position="948"/>
    </location>
</feature>
<feature type="transmembrane region" description="Helical" evidence="12">
    <location>
        <begin position="802"/>
        <end position="826"/>
    </location>
</feature>
<accession>A0AAJ7NFS2</accession>
<evidence type="ECO:0000256" key="8">
    <source>
        <dbReference type="ARBA" id="ARBA00022989"/>
    </source>
</evidence>
<reference evidence="14" key="1">
    <citation type="submission" date="2025-08" db="UniProtKB">
        <authorList>
            <consortium name="RefSeq"/>
        </authorList>
    </citation>
    <scope>IDENTIFICATION</scope>
    <source>
        <tissue evidence="14">Whole body</tissue>
    </source>
</reference>
<feature type="coiled-coil region" evidence="11">
    <location>
        <begin position="382"/>
        <end position="409"/>
    </location>
</feature>
<keyword evidence="8 12" id="KW-1133">Transmembrane helix</keyword>
<evidence type="ECO:0000256" key="1">
    <source>
        <dbReference type="ARBA" id="ARBA00004477"/>
    </source>
</evidence>
<comment type="similarity">
    <text evidence="3">Belongs to the PIGG/PIGN/PIGO family. PIGO subfamily.</text>
</comment>
<feature type="transmembrane region" description="Helical" evidence="12">
    <location>
        <begin position="900"/>
        <end position="921"/>
    </location>
</feature>
<gene>
    <name evidence="14" type="primary">LOC108632825</name>
</gene>
<dbReference type="GO" id="GO:0051377">
    <property type="term" value="F:mannose-ethanolamine phosphotransferase activity"/>
    <property type="evidence" value="ECO:0007669"/>
    <property type="project" value="InterPro"/>
</dbReference>
<evidence type="ECO:0000256" key="11">
    <source>
        <dbReference type="SAM" id="Coils"/>
    </source>
</evidence>
<dbReference type="PANTHER" id="PTHR23071:SF1">
    <property type="entry name" value="GPI ETHANOLAMINE PHOSPHATE TRANSFERASE 3"/>
    <property type="match status" value="1"/>
</dbReference>
<keyword evidence="9 12" id="KW-0472">Membrane</keyword>
<feature type="transmembrane region" description="Helical" evidence="12">
    <location>
        <begin position="865"/>
        <end position="885"/>
    </location>
</feature>
<dbReference type="GO" id="GO:0006506">
    <property type="term" value="P:GPI anchor biosynthetic process"/>
    <property type="evidence" value="ECO:0007669"/>
    <property type="project" value="UniProtKB-KW"/>
</dbReference>
<keyword evidence="5 14" id="KW-0808">Transferase</keyword>